<evidence type="ECO:0000313" key="3">
    <source>
        <dbReference type="EMBL" id="MBM7799207.1"/>
    </source>
</evidence>
<feature type="domain" description="AB hydrolase-1" evidence="2">
    <location>
        <begin position="40"/>
        <end position="286"/>
    </location>
</feature>
<dbReference type="InterPro" id="IPR029058">
    <property type="entry name" value="AB_hydrolase_fold"/>
</dbReference>
<evidence type="ECO:0000256" key="1">
    <source>
        <dbReference type="ARBA" id="ARBA00022801"/>
    </source>
</evidence>
<proteinExistence type="predicted"/>
<keyword evidence="1" id="KW-0378">Hydrolase</keyword>
<evidence type="ECO:0000259" key="2">
    <source>
        <dbReference type="Pfam" id="PF00561"/>
    </source>
</evidence>
<sequence>MAGAGVRDLLIEGPWQHHDIAANGIRFHLAAGRSLAPDRPLVLLLHGFGEFWWAWRHQIPALDEAGFAVAALDLRGYGASDKTPRGYDPLTTAGDIAGVIRSLGHGTAVLVGHDWGGIAAWSTVAYAPAQVRGLVSVAAPHPLAYPWRHGLRDLAFFQIPLLPERRIMAEDGAFIENLHRSRTAPASLFPNAAEARRYRDALMLWPSPHCALEYQRSFVRNQVRSAGRSYRRALHATFAGPVLSVHGQLDPIVPLAAMAAAGPYIDGPHTVIDLPRVGHLPHEEAPELFTAALLQWLEQRS</sequence>
<reference evidence="3 4" key="1">
    <citation type="submission" date="2021-01" db="EMBL/GenBank/DDBJ databases">
        <title>Sequencing the genomes of 1000 actinobacteria strains.</title>
        <authorList>
            <person name="Klenk H.-P."/>
        </authorList>
    </citation>
    <scope>NUCLEOTIDE SEQUENCE [LARGE SCALE GENOMIC DNA]</scope>
    <source>
        <strain evidence="3 4">DSM 18662</strain>
    </source>
</reference>
<dbReference type="PANTHER" id="PTHR43329">
    <property type="entry name" value="EPOXIDE HYDROLASE"/>
    <property type="match status" value="1"/>
</dbReference>
<protein>
    <submittedName>
        <fullName evidence="3">Pimeloyl-ACP methyl ester carboxylesterase</fullName>
    </submittedName>
</protein>
<dbReference type="SUPFAM" id="SSF53474">
    <property type="entry name" value="alpha/beta-Hydrolases"/>
    <property type="match status" value="1"/>
</dbReference>
<dbReference type="EMBL" id="JAFBCF010000001">
    <property type="protein sequence ID" value="MBM7799207.1"/>
    <property type="molecule type" value="Genomic_DNA"/>
</dbReference>
<dbReference type="Gene3D" id="3.40.50.1820">
    <property type="entry name" value="alpha/beta hydrolase"/>
    <property type="match status" value="1"/>
</dbReference>
<evidence type="ECO:0000313" key="4">
    <source>
        <dbReference type="Proteomes" id="UP000704762"/>
    </source>
</evidence>
<dbReference type="RefSeq" id="WP_204917801.1">
    <property type="nucleotide sequence ID" value="NZ_BAAAQP010000001.1"/>
</dbReference>
<gene>
    <name evidence="3" type="ORF">JOE57_002128</name>
</gene>
<dbReference type="Pfam" id="PF00561">
    <property type="entry name" value="Abhydrolase_1"/>
    <property type="match status" value="1"/>
</dbReference>
<accession>A0ABS2RL42</accession>
<name>A0ABS2RL42_9ACTN</name>
<organism evidence="3 4">
    <name type="scientific">Microlunatus panaciterrae</name>
    <dbReference type="NCBI Taxonomy" id="400768"/>
    <lineage>
        <taxon>Bacteria</taxon>
        <taxon>Bacillati</taxon>
        <taxon>Actinomycetota</taxon>
        <taxon>Actinomycetes</taxon>
        <taxon>Propionibacteriales</taxon>
        <taxon>Propionibacteriaceae</taxon>
        <taxon>Microlunatus</taxon>
    </lineage>
</organism>
<dbReference type="InterPro" id="IPR000639">
    <property type="entry name" value="Epox_hydrolase-like"/>
</dbReference>
<dbReference type="InterPro" id="IPR000073">
    <property type="entry name" value="AB_hydrolase_1"/>
</dbReference>
<keyword evidence="4" id="KW-1185">Reference proteome</keyword>
<dbReference type="PRINTS" id="PR00412">
    <property type="entry name" value="EPOXHYDRLASE"/>
</dbReference>
<dbReference type="Proteomes" id="UP000704762">
    <property type="component" value="Unassembled WGS sequence"/>
</dbReference>
<comment type="caution">
    <text evidence="3">The sequence shown here is derived from an EMBL/GenBank/DDBJ whole genome shotgun (WGS) entry which is preliminary data.</text>
</comment>